<evidence type="ECO:0000256" key="2">
    <source>
        <dbReference type="SAM" id="SignalP"/>
    </source>
</evidence>
<comment type="caution">
    <text evidence="3">The sequence shown here is derived from an EMBL/GenBank/DDBJ whole genome shotgun (WGS) entry which is preliminary data.</text>
</comment>
<keyword evidence="4" id="KW-1185">Reference proteome</keyword>
<accession>A0ABT5UIK0</accession>
<sequence length="217" mass="23229">MKKKKYRILSLLLALGLLLAAQPVLAEGGDPPIVVPTPTPPPREYPSDKGNANGSATVSVTLNASPSYTLVIPPYIKAGNNGMIYQYDEAGRTIPFEISIKDCKEFETGLYRLDVTVTGSGGLSNDEFLLYDTGGSGIKNELAYSVYKKEANGGFTEVQPNGEFASFSNPSNEAESKAAGKVVLANPERLQIQGTMNLGGELYFSAKVVNKDKDVID</sequence>
<feature type="compositionally biased region" description="Pro residues" evidence="1">
    <location>
        <begin position="33"/>
        <end position="44"/>
    </location>
</feature>
<organism evidence="3 4">
    <name type="scientific">Eubacterium limosum</name>
    <dbReference type="NCBI Taxonomy" id="1736"/>
    <lineage>
        <taxon>Bacteria</taxon>
        <taxon>Bacillati</taxon>
        <taxon>Bacillota</taxon>
        <taxon>Clostridia</taxon>
        <taxon>Eubacteriales</taxon>
        <taxon>Eubacteriaceae</taxon>
        <taxon>Eubacterium</taxon>
    </lineage>
</organism>
<feature type="signal peptide" evidence="2">
    <location>
        <begin position="1"/>
        <end position="26"/>
    </location>
</feature>
<feature type="chain" id="PRO_5045646492" description="Cell surface protein" evidence="2">
    <location>
        <begin position="27"/>
        <end position="217"/>
    </location>
</feature>
<keyword evidence="2" id="KW-0732">Signal</keyword>
<dbReference type="RefSeq" id="WP_274702653.1">
    <property type="nucleotide sequence ID" value="NZ_JAQSVD010000001.1"/>
</dbReference>
<proteinExistence type="predicted"/>
<dbReference type="EMBL" id="JAQSVD010000001">
    <property type="protein sequence ID" value="MDE1468721.1"/>
    <property type="molecule type" value="Genomic_DNA"/>
</dbReference>
<evidence type="ECO:0008006" key="5">
    <source>
        <dbReference type="Google" id="ProtNLM"/>
    </source>
</evidence>
<feature type="region of interest" description="Disordered" evidence="1">
    <location>
        <begin position="30"/>
        <end position="53"/>
    </location>
</feature>
<protein>
    <recommendedName>
        <fullName evidence="5">Cell surface protein</fullName>
    </recommendedName>
</protein>
<name>A0ABT5UIK0_EUBLI</name>
<evidence type="ECO:0000313" key="3">
    <source>
        <dbReference type="EMBL" id="MDE1468721.1"/>
    </source>
</evidence>
<reference evidence="3 4" key="1">
    <citation type="submission" date="2023-02" db="EMBL/GenBank/DDBJ databases">
        <title>Comparative genome analysis of Eubacterium limosum species.</title>
        <authorList>
            <person name="Bak J.E."/>
        </authorList>
    </citation>
    <scope>NUCLEOTIDE SEQUENCE [LARGE SCALE GENOMIC DNA]</scope>
    <source>
        <strain evidence="3 4">KGMB01548</strain>
    </source>
</reference>
<evidence type="ECO:0000313" key="4">
    <source>
        <dbReference type="Proteomes" id="UP001215087"/>
    </source>
</evidence>
<dbReference type="Proteomes" id="UP001215087">
    <property type="component" value="Unassembled WGS sequence"/>
</dbReference>
<evidence type="ECO:0000256" key="1">
    <source>
        <dbReference type="SAM" id="MobiDB-lite"/>
    </source>
</evidence>
<gene>
    <name evidence="3" type="ORF">PTZ04_00500</name>
</gene>